<protein>
    <submittedName>
        <fullName evidence="3">Uncharacterized protein</fullName>
    </submittedName>
</protein>
<dbReference type="RefSeq" id="WP_057786812.1">
    <property type="nucleotide sequence ID" value="NZ_JQCD01000021.1"/>
</dbReference>
<comment type="caution">
    <text evidence="3">The sequence shown here is derived from an EMBL/GenBank/DDBJ whole genome shotgun (WGS) entry which is preliminary data.</text>
</comment>
<sequence length="125" mass="13988">MTYDEIFALGRKALGSEDYDDAISNLTNAIALNPKLPFSYSFRGVAYAEQGKSVEAMADYIKVILLQYQWLLLALGAFLLIDGAYSDGSGFQNTHNKYADMLADYVLTLVDYIVAIVRHILNFIF</sequence>
<name>A0A0R2JRT4_9LACO</name>
<organism evidence="3 4">
    <name type="scientific">Weissella minor</name>
    <dbReference type="NCBI Taxonomy" id="1620"/>
    <lineage>
        <taxon>Bacteria</taxon>
        <taxon>Bacillati</taxon>
        <taxon>Bacillota</taxon>
        <taxon>Bacilli</taxon>
        <taxon>Lactobacillales</taxon>
        <taxon>Lactobacillaceae</taxon>
        <taxon>Weissella</taxon>
    </lineage>
</organism>
<dbReference type="Gene3D" id="1.25.40.10">
    <property type="entry name" value="Tetratricopeptide repeat domain"/>
    <property type="match status" value="1"/>
</dbReference>
<gene>
    <name evidence="3" type="ORF">IV67_GL001661</name>
</gene>
<keyword evidence="2" id="KW-0812">Transmembrane</keyword>
<dbReference type="SUPFAM" id="SSF48452">
    <property type="entry name" value="TPR-like"/>
    <property type="match status" value="1"/>
</dbReference>
<dbReference type="InterPro" id="IPR019734">
    <property type="entry name" value="TPR_rpt"/>
</dbReference>
<proteinExistence type="predicted"/>
<keyword evidence="2" id="KW-0472">Membrane</keyword>
<evidence type="ECO:0000256" key="1">
    <source>
        <dbReference type="PROSITE-ProRule" id="PRU00339"/>
    </source>
</evidence>
<dbReference type="Proteomes" id="UP000051673">
    <property type="component" value="Unassembled WGS sequence"/>
</dbReference>
<dbReference type="AlphaFoldDB" id="A0A0R2JRT4"/>
<dbReference type="InterPro" id="IPR011990">
    <property type="entry name" value="TPR-like_helical_dom_sf"/>
</dbReference>
<keyword evidence="1" id="KW-0802">TPR repeat</keyword>
<reference evidence="3 4" key="1">
    <citation type="journal article" date="2015" name="Genome Announc.">
        <title>Expanding the biotechnology potential of lactobacilli through comparative genomics of 213 strains and associated genera.</title>
        <authorList>
            <person name="Sun Z."/>
            <person name="Harris H.M."/>
            <person name="McCann A."/>
            <person name="Guo C."/>
            <person name="Argimon S."/>
            <person name="Zhang W."/>
            <person name="Yang X."/>
            <person name="Jeffery I.B."/>
            <person name="Cooney J.C."/>
            <person name="Kagawa T.F."/>
            <person name="Liu W."/>
            <person name="Song Y."/>
            <person name="Salvetti E."/>
            <person name="Wrobel A."/>
            <person name="Rasinkangas P."/>
            <person name="Parkhill J."/>
            <person name="Rea M.C."/>
            <person name="O'Sullivan O."/>
            <person name="Ritari J."/>
            <person name="Douillard F.P."/>
            <person name="Paul Ross R."/>
            <person name="Yang R."/>
            <person name="Briner A.E."/>
            <person name="Felis G.E."/>
            <person name="de Vos W.M."/>
            <person name="Barrangou R."/>
            <person name="Klaenhammer T.R."/>
            <person name="Caufield P.W."/>
            <person name="Cui Y."/>
            <person name="Zhang H."/>
            <person name="O'Toole P.W."/>
        </authorList>
    </citation>
    <scope>NUCLEOTIDE SEQUENCE [LARGE SCALE GENOMIC DNA]</scope>
    <source>
        <strain evidence="3 4">DSM 20014</strain>
    </source>
</reference>
<evidence type="ECO:0000256" key="2">
    <source>
        <dbReference type="SAM" id="Phobius"/>
    </source>
</evidence>
<feature type="repeat" description="TPR" evidence="1">
    <location>
        <begin position="3"/>
        <end position="36"/>
    </location>
</feature>
<evidence type="ECO:0000313" key="4">
    <source>
        <dbReference type="Proteomes" id="UP000051673"/>
    </source>
</evidence>
<dbReference type="PROSITE" id="PS50005">
    <property type="entry name" value="TPR"/>
    <property type="match status" value="1"/>
</dbReference>
<dbReference type="EMBL" id="JQCD01000021">
    <property type="protein sequence ID" value="KRN77306.1"/>
    <property type="molecule type" value="Genomic_DNA"/>
</dbReference>
<evidence type="ECO:0000313" key="3">
    <source>
        <dbReference type="EMBL" id="KRN77306.1"/>
    </source>
</evidence>
<dbReference type="OrthoDB" id="174931at2"/>
<dbReference type="SMART" id="SM00028">
    <property type="entry name" value="TPR"/>
    <property type="match status" value="2"/>
</dbReference>
<keyword evidence="4" id="KW-1185">Reference proteome</keyword>
<keyword evidence="2" id="KW-1133">Transmembrane helix</keyword>
<accession>A0A0R2JRT4</accession>
<feature type="transmembrane region" description="Helical" evidence="2">
    <location>
        <begin position="60"/>
        <end position="81"/>
    </location>
</feature>
<dbReference type="PATRIC" id="fig|1620.3.peg.1698"/>
<feature type="transmembrane region" description="Helical" evidence="2">
    <location>
        <begin position="101"/>
        <end position="121"/>
    </location>
</feature>